<name>A0AAV5CHA8_ELECO</name>
<dbReference type="InterPro" id="IPR000719">
    <property type="entry name" value="Prot_kinase_dom"/>
</dbReference>
<dbReference type="SUPFAM" id="SSF52058">
    <property type="entry name" value="L domain-like"/>
    <property type="match status" value="1"/>
</dbReference>
<feature type="domain" description="Protein kinase" evidence="10">
    <location>
        <begin position="349"/>
        <end position="623"/>
    </location>
</feature>
<dbReference type="PANTHER" id="PTHR48007:SF64">
    <property type="entry name" value="POLLEN RECEPTOR-LIKE KINASE 1"/>
    <property type="match status" value="1"/>
</dbReference>
<keyword evidence="12" id="KW-1185">Reference proteome</keyword>
<feature type="chain" id="PRO_5043517676" description="Protein kinase domain-containing protein" evidence="9">
    <location>
        <begin position="25"/>
        <end position="664"/>
    </location>
</feature>
<dbReference type="InterPro" id="IPR011009">
    <property type="entry name" value="Kinase-like_dom_sf"/>
</dbReference>
<dbReference type="PROSITE" id="PS50011">
    <property type="entry name" value="PROTEIN_KINASE_DOM"/>
    <property type="match status" value="1"/>
</dbReference>
<dbReference type="SUPFAM" id="SSF56112">
    <property type="entry name" value="Protein kinase-like (PK-like)"/>
    <property type="match status" value="1"/>
</dbReference>
<evidence type="ECO:0000256" key="7">
    <source>
        <dbReference type="SAM" id="MobiDB-lite"/>
    </source>
</evidence>
<feature type="region of interest" description="Disordered" evidence="7">
    <location>
        <begin position="207"/>
        <end position="228"/>
    </location>
</feature>
<dbReference type="InterPro" id="IPR013210">
    <property type="entry name" value="LRR_N_plant-typ"/>
</dbReference>
<evidence type="ECO:0000256" key="2">
    <source>
        <dbReference type="ARBA" id="ARBA00022614"/>
    </source>
</evidence>
<evidence type="ECO:0000256" key="6">
    <source>
        <dbReference type="ARBA" id="ARBA00023136"/>
    </source>
</evidence>
<keyword evidence="6 8" id="KW-0472">Membrane</keyword>
<reference evidence="11" key="1">
    <citation type="journal article" date="2018" name="DNA Res.">
        <title>Multiple hybrid de novo genome assembly of finger millet, an orphan allotetraploid crop.</title>
        <authorList>
            <person name="Hatakeyama M."/>
            <person name="Aluri S."/>
            <person name="Balachadran M.T."/>
            <person name="Sivarajan S.R."/>
            <person name="Patrignani A."/>
            <person name="Gruter S."/>
            <person name="Poveda L."/>
            <person name="Shimizu-Inatsugi R."/>
            <person name="Baeten J."/>
            <person name="Francoijs K.J."/>
            <person name="Nataraja K.N."/>
            <person name="Reddy Y.A.N."/>
            <person name="Phadnis S."/>
            <person name="Ravikumar R.L."/>
            <person name="Schlapbach R."/>
            <person name="Sreeman S.M."/>
            <person name="Shimizu K.K."/>
        </authorList>
    </citation>
    <scope>NUCLEOTIDE SEQUENCE</scope>
</reference>
<reference evidence="11" key="2">
    <citation type="submission" date="2021-12" db="EMBL/GenBank/DDBJ databases">
        <title>Resequencing data analysis of finger millet.</title>
        <authorList>
            <person name="Hatakeyama M."/>
            <person name="Aluri S."/>
            <person name="Balachadran M.T."/>
            <person name="Sivarajan S.R."/>
            <person name="Poveda L."/>
            <person name="Shimizu-Inatsugi R."/>
            <person name="Schlapbach R."/>
            <person name="Sreeman S.M."/>
            <person name="Shimizu K.K."/>
        </authorList>
    </citation>
    <scope>NUCLEOTIDE SEQUENCE</scope>
</reference>
<dbReference type="PANTHER" id="PTHR48007">
    <property type="entry name" value="LEUCINE-RICH REPEAT RECEPTOR-LIKE PROTEIN KINASE PXC1"/>
    <property type="match status" value="1"/>
</dbReference>
<evidence type="ECO:0000256" key="9">
    <source>
        <dbReference type="SAM" id="SignalP"/>
    </source>
</evidence>
<keyword evidence="5 8" id="KW-1133">Transmembrane helix</keyword>
<feature type="compositionally biased region" description="Polar residues" evidence="7">
    <location>
        <begin position="635"/>
        <end position="652"/>
    </location>
</feature>
<evidence type="ECO:0000313" key="12">
    <source>
        <dbReference type="Proteomes" id="UP001054889"/>
    </source>
</evidence>
<dbReference type="Pfam" id="PF07714">
    <property type="entry name" value="PK_Tyr_Ser-Thr"/>
    <property type="match status" value="1"/>
</dbReference>
<feature type="region of interest" description="Disordered" evidence="7">
    <location>
        <begin position="628"/>
        <end position="664"/>
    </location>
</feature>
<evidence type="ECO:0000256" key="1">
    <source>
        <dbReference type="ARBA" id="ARBA00004370"/>
    </source>
</evidence>
<dbReference type="Pfam" id="PF00560">
    <property type="entry name" value="LRR_1"/>
    <property type="match status" value="1"/>
</dbReference>
<evidence type="ECO:0000259" key="10">
    <source>
        <dbReference type="PROSITE" id="PS50011"/>
    </source>
</evidence>
<dbReference type="InterPro" id="IPR001611">
    <property type="entry name" value="Leu-rich_rpt"/>
</dbReference>
<keyword evidence="2" id="KW-0433">Leucine-rich repeat</keyword>
<comment type="caution">
    <text evidence="11">The sequence shown here is derived from an EMBL/GenBank/DDBJ whole genome shotgun (WGS) entry which is preliminary data.</text>
</comment>
<dbReference type="Gene3D" id="1.10.510.10">
    <property type="entry name" value="Transferase(Phosphotransferase) domain 1"/>
    <property type="match status" value="1"/>
</dbReference>
<proteinExistence type="predicted"/>
<evidence type="ECO:0000256" key="5">
    <source>
        <dbReference type="ARBA" id="ARBA00022989"/>
    </source>
</evidence>
<sequence length="664" mass="69932">MAGAAGRLLLAVLLAAAVAGRADGATEAETLLAFRTALRGPRNGPPSPLDHWLNTPGPCPGGGNSPWYGVKCNPDADQVLVLQLEHLGLQGPAPDLAVLAAGPDALLSGNRLAGPIPDDAFASLQGLHKLYLFGNAFTGPVPGSITSPGLLELQLSKNGFEGPLPDFAQKNLTLVDVSDNNLSGPIPPGLQRFDAASFKGNKDLCGPPLDVPCPNPSSVTSPSSGSSKASGSMKTLMIIAIVVVAIGGFLFAAGVFAAVVARRNQRRYAGGTETLGGGGGGGLDAAKVRVLSAPAVKIVQQVLQVGAEHNAGGLATPGSKRGGRRDDGGRLVFIQEHSRARFELEDLLRASAEVLGSGNFGASYKATLVDGPAMVVKRFKDMNGVGREDFSEHMRRLGRLAHPNLLPVVAYVYNKEEKLFVTDYMVNGSLAHLLHGGRRSSLPALDWPKRLKIIKGVARGLAYLYDELPMLTVPHGHLKSSNVLLDAAFEAVLSDYALVPVVRPQAAAQVMVAFKSPECGGGRPSNKSDVWSLGILILEVLTGRFPATHLRHGRAGTTTDLAGWVHSVVREEWTGEVFDRDMRGTRSAEGEMLKLLKVGLGCCDPDVDRRWGIREAVARIEELRERDALAGDDSGTPSSYVSDGEIVSSSRPAATGDIHSHHSA</sequence>
<protein>
    <recommendedName>
        <fullName evidence="10">Protein kinase domain-containing protein</fullName>
    </recommendedName>
</protein>
<dbReference type="Pfam" id="PF08263">
    <property type="entry name" value="LRRNT_2"/>
    <property type="match status" value="1"/>
</dbReference>
<dbReference type="Gene3D" id="3.30.200.20">
    <property type="entry name" value="Phosphorylase Kinase, domain 1"/>
    <property type="match status" value="1"/>
</dbReference>
<dbReference type="InterPro" id="IPR046959">
    <property type="entry name" value="PRK1-6/SRF4-like"/>
</dbReference>
<evidence type="ECO:0000256" key="8">
    <source>
        <dbReference type="SAM" id="Phobius"/>
    </source>
</evidence>
<keyword evidence="4" id="KW-0677">Repeat</keyword>
<keyword evidence="3 8" id="KW-0812">Transmembrane</keyword>
<organism evidence="11 12">
    <name type="scientific">Eleusine coracana subsp. coracana</name>
    <dbReference type="NCBI Taxonomy" id="191504"/>
    <lineage>
        <taxon>Eukaryota</taxon>
        <taxon>Viridiplantae</taxon>
        <taxon>Streptophyta</taxon>
        <taxon>Embryophyta</taxon>
        <taxon>Tracheophyta</taxon>
        <taxon>Spermatophyta</taxon>
        <taxon>Magnoliopsida</taxon>
        <taxon>Liliopsida</taxon>
        <taxon>Poales</taxon>
        <taxon>Poaceae</taxon>
        <taxon>PACMAD clade</taxon>
        <taxon>Chloridoideae</taxon>
        <taxon>Cynodonteae</taxon>
        <taxon>Eleusininae</taxon>
        <taxon>Eleusine</taxon>
    </lineage>
</organism>
<feature type="compositionally biased region" description="Low complexity" evidence="7">
    <location>
        <begin position="216"/>
        <end position="228"/>
    </location>
</feature>
<comment type="subcellular location">
    <subcellularLocation>
        <location evidence="1">Membrane</location>
    </subcellularLocation>
</comment>
<evidence type="ECO:0000256" key="4">
    <source>
        <dbReference type="ARBA" id="ARBA00022737"/>
    </source>
</evidence>
<dbReference type="InterPro" id="IPR032675">
    <property type="entry name" value="LRR_dom_sf"/>
</dbReference>
<dbReference type="EMBL" id="BQKI01000007">
    <property type="protein sequence ID" value="GJM97766.1"/>
    <property type="molecule type" value="Genomic_DNA"/>
</dbReference>
<accession>A0AAV5CHA8</accession>
<dbReference type="GO" id="GO:0004672">
    <property type="term" value="F:protein kinase activity"/>
    <property type="evidence" value="ECO:0007669"/>
    <property type="project" value="InterPro"/>
</dbReference>
<feature type="transmembrane region" description="Helical" evidence="8">
    <location>
        <begin position="236"/>
        <end position="261"/>
    </location>
</feature>
<gene>
    <name evidence="11" type="primary">ga14718</name>
    <name evidence="11" type="ORF">PR202_ga14718</name>
</gene>
<dbReference type="GO" id="GO:0005524">
    <property type="term" value="F:ATP binding"/>
    <property type="evidence" value="ECO:0007669"/>
    <property type="project" value="InterPro"/>
</dbReference>
<feature type="signal peptide" evidence="9">
    <location>
        <begin position="1"/>
        <end position="24"/>
    </location>
</feature>
<dbReference type="GO" id="GO:0016020">
    <property type="term" value="C:membrane"/>
    <property type="evidence" value="ECO:0007669"/>
    <property type="project" value="UniProtKB-SubCell"/>
</dbReference>
<evidence type="ECO:0000313" key="11">
    <source>
        <dbReference type="EMBL" id="GJM97766.1"/>
    </source>
</evidence>
<dbReference type="Proteomes" id="UP001054889">
    <property type="component" value="Unassembled WGS sequence"/>
</dbReference>
<dbReference type="InterPro" id="IPR001245">
    <property type="entry name" value="Ser-Thr/Tyr_kinase_cat_dom"/>
</dbReference>
<dbReference type="Gene3D" id="3.80.10.10">
    <property type="entry name" value="Ribonuclease Inhibitor"/>
    <property type="match status" value="1"/>
</dbReference>
<keyword evidence="9" id="KW-0732">Signal</keyword>
<evidence type="ECO:0000256" key="3">
    <source>
        <dbReference type="ARBA" id="ARBA00022692"/>
    </source>
</evidence>
<dbReference type="AlphaFoldDB" id="A0AAV5CHA8"/>